<dbReference type="Pfam" id="PF17829">
    <property type="entry name" value="GH115_C"/>
    <property type="match status" value="1"/>
</dbReference>
<dbReference type="Proteomes" id="UP001569963">
    <property type="component" value="Unassembled WGS sequence"/>
</dbReference>
<dbReference type="Gene3D" id="2.60.120.1620">
    <property type="match status" value="1"/>
</dbReference>
<name>A0ABV4Q5S1_9ACTN</name>
<dbReference type="InterPro" id="IPR041437">
    <property type="entry name" value="GH115_C"/>
</dbReference>
<evidence type="ECO:0000256" key="1">
    <source>
        <dbReference type="SAM" id="MobiDB-lite"/>
    </source>
</evidence>
<organism evidence="3 4">
    <name type="scientific">Actinomadura monticuli</name>
    <dbReference type="NCBI Taxonomy" id="3097367"/>
    <lineage>
        <taxon>Bacteria</taxon>
        <taxon>Bacillati</taxon>
        <taxon>Actinomycetota</taxon>
        <taxon>Actinomycetes</taxon>
        <taxon>Streptosporangiales</taxon>
        <taxon>Thermomonosporaceae</taxon>
        <taxon>Actinomadura</taxon>
    </lineage>
</organism>
<proteinExistence type="predicted"/>
<evidence type="ECO:0000259" key="2">
    <source>
        <dbReference type="Pfam" id="PF17829"/>
    </source>
</evidence>
<feature type="region of interest" description="Disordered" evidence="1">
    <location>
        <begin position="98"/>
        <end position="123"/>
    </location>
</feature>
<protein>
    <recommendedName>
        <fullName evidence="2">Gylcosyl hydrolase 115 C-terminal domain-containing protein</fullName>
    </recommendedName>
</protein>
<accession>A0ABV4Q5S1</accession>
<dbReference type="PANTHER" id="PTHR37842:SF2">
    <property type="entry name" value="GYLCOSYL HYDROLASE 115 C-TERMINAL DOMAIN-CONTAINING PROTEIN"/>
    <property type="match status" value="1"/>
</dbReference>
<gene>
    <name evidence="3" type="ORF">SM611_05575</name>
</gene>
<reference evidence="3 4" key="1">
    <citation type="submission" date="2023-11" db="EMBL/GenBank/DDBJ databases">
        <title>Actinomadura monticuli sp. nov., isolated from volcanic ash.</title>
        <authorList>
            <person name="Lee S.D."/>
            <person name="Yang H."/>
            <person name="Kim I.S."/>
        </authorList>
    </citation>
    <scope>NUCLEOTIDE SEQUENCE [LARGE SCALE GENOMIC DNA]</scope>
    <source>
        <strain evidence="3 4">DLS-62</strain>
    </source>
</reference>
<sequence>MKVWAYLSPRNSVLSPEGLKYAVSIDDEPPQVVNVTAATGANDTTMNKQWERNTSDNVNRTVTSHTITGSGTHTLKFWMVDPAVVLQKIVVDTGGLRTSYLGPPESRRAGFRSSPTLLGGTKP</sequence>
<evidence type="ECO:0000313" key="3">
    <source>
        <dbReference type="EMBL" id="MFA1538393.1"/>
    </source>
</evidence>
<keyword evidence="4" id="KW-1185">Reference proteome</keyword>
<feature type="domain" description="Gylcosyl hydrolase 115 C-terminal" evidence="2">
    <location>
        <begin position="2"/>
        <end position="105"/>
    </location>
</feature>
<evidence type="ECO:0000313" key="4">
    <source>
        <dbReference type="Proteomes" id="UP001569963"/>
    </source>
</evidence>
<dbReference type="PANTHER" id="PTHR37842">
    <property type="match status" value="1"/>
</dbReference>
<comment type="caution">
    <text evidence="3">The sequence shown here is derived from an EMBL/GenBank/DDBJ whole genome shotgun (WGS) entry which is preliminary data.</text>
</comment>
<dbReference type="EMBL" id="JAXCEI010000002">
    <property type="protein sequence ID" value="MFA1538393.1"/>
    <property type="molecule type" value="Genomic_DNA"/>
</dbReference>